<protein>
    <recommendedName>
        <fullName evidence="3">FBD domain-containing protein</fullName>
    </recommendedName>
</protein>
<evidence type="ECO:0008006" key="3">
    <source>
        <dbReference type="Google" id="ProtNLM"/>
    </source>
</evidence>
<proteinExistence type="predicted"/>
<evidence type="ECO:0000313" key="2">
    <source>
        <dbReference type="Proteomes" id="UP000467840"/>
    </source>
</evidence>
<name>A0A6A6N4R5_HEVBR</name>
<dbReference type="PANTHER" id="PTHR34223">
    <property type="entry name" value="OS11G0201299 PROTEIN"/>
    <property type="match status" value="1"/>
</dbReference>
<sequence>MDETLIKKVISCVESHWFQHLHMEVNTSLPDALLNSKSIETLDLKWFKTLPQSLASFTMLNSLHLKNCWFDVYHQTDEFFDPFVNCPNLKNLSLTNCHFGMVKSFRISGMQLLSLSFEGSYRSRYRSLSFGSRYRSSYSWGYFWELKIEILAPNLTSFRHDWMKPMDFGEISLPSVNFVDISVDRVCYRQYEEENDNMNVINMFRGLHKAQYVKLHYHTIEVLTLVPGLLEKQPSPFTNLKSLKLYLPYNTKSSKVPSHVMRYLLGDSSGADLIIVKS</sequence>
<dbReference type="InterPro" id="IPR032675">
    <property type="entry name" value="LRR_dom_sf"/>
</dbReference>
<comment type="caution">
    <text evidence="1">The sequence shown here is derived from an EMBL/GenBank/DDBJ whole genome shotgun (WGS) entry which is preliminary data.</text>
</comment>
<dbReference type="SUPFAM" id="SSF52047">
    <property type="entry name" value="RNI-like"/>
    <property type="match status" value="1"/>
</dbReference>
<reference evidence="1 2" key="1">
    <citation type="journal article" date="2020" name="Mol. Plant">
        <title>The Chromosome-Based Rubber Tree Genome Provides New Insights into Spurge Genome Evolution and Rubber Biosynthesis.</title>
        <authorList>
            <person name="Liu J."/>
            <person name="Shi C."/>
            <person name="Shi C.C."/>
            <person name="Li W."/>
            <person name="Zhang Q.J."/>
            <person name="Zhang Y."/>
            <person name="Li K."/>
            <person name="Lu H.F."/>
            <person name="Shi C."/>
            <person name="Zhu S.T."/>
            <person name="Xiao Z.Y."/>
            <person name="Nan H."/>
            <person name="Yue Y."/>
            <person name="Zhu X.G."/>
            <person name="Wu Y."/>
            <person name="Hong X.N."/>
            <person name="Fan G.Y."/>
            <person name="Tong Y."/>
            <person name="Zhang D."/>
            <person name="Mao C.L."/>
            <person name="Liu Y.L."/>
            <person name="Hao S.J."/>
            <person name="Liu W.Q."/>
            <person name="Lv M.Q."/>
            <person name="Zhang H.B."/>
            <person name="Liu Y."/>
            <person name="Hu-Tang G.R."/>
            <person name="Wang J.P."/>
            <person name="Wang J.H."/>
            <person name="Sun Y.H."/>
            <person name="Ni S.B."/>
            <person name="Chen W.B."/>
            <person name="Zhang X.C."/>
            <person name="Jiao Y.N."/>
            <person name="Eichler E.E."/>
            <person name="Li G.H."/>
            <person name="Liu X."/>
            <person name="Gao L.Z."/>
        </authorList>
    </citation>
    <scope>NUCLEOTIDE SEQUENCE [LARGE SCALE GENOMIC DNA]</scope>
    <source>
        <strain evidence="2">cv. GT1</strain>
        <tissue evidence="1">Leaf</tissue>
    </source>
</reference>
<dbReference type="Proteomes" id="UP000467840">
    <property type="component" value="Chromosome 10"/>
</dbReference>
<dbReference type="AlphaFoldDB" id="A0A6A6N4R5"/>
<organism evidence="1 2">
    <name type="scientific">Hevea brasiliensis</name>
    <name type="common">Para rubber tree</name>
    <name type="synonym">Siphonia brasiliensis</name>
    <dbReference type="NCBI Taxonomy" id="3981"/>
    <lineage>
        <taxon>Eukaryota</taxon>
        <taxon>Viridiplantae</taxon>
        <taxon>Streptophyta</taxon>
        <taxon>Embryophyta</taxon>
        <taxon>Tracheophyta</taxon>
        <taxon>Spermatophyta</taxon>
        <taxon>Magnoliopsida</taxon>
        <taxon>eudicotyledons</taxon>
        <taxon>Gunneridae</taxon>
        <taxon>Pentapetalae</taxon>
        <taxon>rosids</taxon>
        <taxon>fabids</taxon>
        <taxon>Malpighiales</taxon>
        <taxon>Euphorbiaceae</taxon>
        <taxon>Crotonoideae</taxon>
        <taxon>Micrandreae</taxon>
        <taxon>Hevea</taxon>
    </lineage>
</organism>
<dbReference type="Gene3D" id="3.80.10.10">
    <property type="entry name" value="Ribonuclease Inhibitor"/>
    <property type="match status" value="1"/>
</dbReference>
<dbReference type="InterPro" id="IPR053197">
    <property type="entry name" value="F-box_SCFL_complex_component"/>
</dbReference>
<keyword evidence="2" id="KW-1185">Reference proteome</keyword>
<gene>
    <name evidence="1" type="ORF">GH714_034486</name>
</gene>
<accession>A0A6A6N4R5</accession>
<evidence type="ECO:0000313" key="1">
    <source>
        <dbReference type="EMBL" id="KAF2321141.1"/>
    </source>
</evidence>
<dbReference type="PANTHER" id="PTHR34223:SF51">
    <property type="entry name" value="OS06G0556300 PROTEIN"/>
    <property type="match status" value="1"/>
</dbReference>
<dbReference type="EMBL" id="JAAGAX010000003">
    <property type="protein sequence ID" value="KAF2321141.1"/>
    <property type="molecule type" value="Genomic_DNA"/>
</dbReference>